<protein>
    <recommendedName>
        <fullName evidence="1">CRAL-TRIO domain-containing protein</fullName>
    </recommendedName>
</protein>
<dbReference type="PANTHER" id="PTHR47159">
    <property type="entry name" value="PROTEIN CBG07705-RELATED"/>
    <property type="match status" value="1"/>
</dbReference>
<dbReference type="PROSITE" id="PS50191">
    <property type="entry name" value="CRAL_TRIO"/>
    <property type="match status" value="1"/>
</dbReference>
<dbReference type="SUPFAM" id="SSF46938">
    <property type="entry name" value="CRAL/TRIO N-terminal domain"/>
    <property type="match status" value="1"/>
</dbReference>
<evidence type="ECO:0000313" key="2">
    <source>
        <dbReference type="EMBL" id="CAI5442398.1"/>
    </source>
</evidence>
<dbReference type="OrthoDB" id="1434354at2759"/>
<dbReference type="InterPro" id="IPR058960">
    <property type="entry name" value="Ctg-1-like_C"/>
</dbReference>
<dbReference type="PANTHER" id="PTHR47159:SF2">
    <property type="entry name" value="CRAL-TRIO DOMAIN-CONTAINING PROTEIN"/>
    <property type="match status" value="1"/>
</dbReference>
<dbReference type="InterPro" id="IPR001251">
    <property type="entry name" value="CRAL-TRIO_dom"/>
</dbReference>
<dbReference type="AlphaFoldDB" id="A0A9P1ICN5"/>
<organism evidence="2 3">
    <name type="scientific">Caenorhabditis angaria</name>
    <dbReference type="NCBI Taxonomy" id="860376"/>
    <lineage>
        <taxon>Eukaryota</taxon>
        <taxon>Metazoa</taxon>
        <taxon>Ecdysozoa</taxon>
        <taxon>Nematoda</taxon>
        <taxon>Chromadorea</taxon>
        <taxon>Rhabditida</taxon>
        <taxon>Rhabditina</taxon>
        <taxon>Rhabditomorpha</taxon>
        <taxon>Rhabditoidea</taxon>
        <taxon>Rhabditidae</taxon>
        <taxon>Peloderinae</taxon>
        <taxon>Caenorhabditis</taxon>
    </lineage>
</organism>
<dbReference type="InterPro" id="IPR036273">
    <property type="entry name" value="CRAL/TRIO_N_dom_sf"/>
</dbReference>
<dbReference type="CDD" id="cd00170">
    <property type="entry name" value="SEC14"/>
    <property type="match status" value="1"/>
</dbReference>
<dbReference type="InterPro" id="IPR036865">
    <property type="entry name" value="CRAL-TRIO_dom_sf"/>
</dbReference>
<dbReference type="Gene3D" id="3.40.525.10">
    <property type="entry name" value="CRAL-TRIO lipid binding domain"/>
    <property type="match status" value="1"/>
</dbReference>
<comment type="caution">
    <text evidence="2">The sequence shown here is derived from an EMBL/GenBank/DDBJ whole genome shotgun (WGS) entry which is preliminary data.</text>
</comment>
<dbReference type="EMBL" id="CANHGI010000002">
    <property type="protein sequence ID" value="CAI5442398.1"/>
    <property type="molecule type" value="Genomic_DNA"/>
</dbReference>
<dbReference type="Pfam" id="PF25883">
    <property type="entry name" value="F28H7_8_C"/>
    <property type="match status" value="1"/>
</dbReference>
<name>A0A9P1ICN5_9PELO</name>
<keyword evidence="3" id="KW-1185">Reference proteome</keyword>
<dbReference type="Gene3D" id="2.60.120.680">
    <property type="entry name" value="GOLD domain"/>
    <property type="match status" value="1"/>
</dbReference>
<sequence length="381" mass="44377">MSPNNHEKSAIQRILQSIDALDDEYCSHEFNVLRWLVAYGNDEEEAAKALKRHLNIRKTIDLDGFIEKTELEQNEISNYIPIDIYAQNHEDDNKIFLFERTGKIDIGGLVDNILMHKFMQIKLKMMEMLHQKVVEAERKTGKQSGGMMVMDLDGISFSTKLISVLTGPYRIMWGTLFDHYPQLLQKIIIINAPSFVNVLHQACSPFLPEDYKEKIVITSGPLSELIPKHISKSCIPSDLGGQLESKVSFPLSPFPKIERQLVDLVAISLPAGKFTVQKFEWKKDENIQFYLYNDSSFHYFLFHSDDDTKEMEKWQEMTVGCERPALNQIDYWTYQVPKSGFYYIRYGNHNSWYFSTTVRVNHFLLTGDEKKELREIEIFTF</sequence>
<gene>
    <name evidence="2" type="ORF">CAMP_LOCUS5035</name>
</gene>
<accession>A0A9P1ICN5</accession>
<reference evidence="2" key="1">
    <citation type="submission" date="2022-11" db="EMBL/GenBank/DDBJ databases">
        <authorList>
            <person name="Kikuchi T."/>
        </authorList>
    </citation>
    <scope>NUCLEOTIDE SEQUENCE</scope>
    <source>
        <strain evidence="2">PS1010</strain>
    </source>
</reference>
<dbReference type="SUPFAM" id="SSF52087">
    <property type="entry name" value="CRAL/TRIO domain"/>
    <property type="match status" value="1"/>
</dbReference>
<dbReference type="InterPro" id="IPR053302">
    <property type="entry name" value="CRAL-TRIO_domain"/>
</dbReference>
<dbReference type="Proteomes" id="UP001152747">
    <property type="component" value="Unassembled WGS sequence"/>
</dbReference>
<dbReference type="Pfam" id="PF00650">
    <property type="entry name" value="CRAL_TRIO"/>
    <property type="match status" value="1"/>
</dbReference>
<evidence type="ECO:0000313" key="3">
    <source>
        <dbReference type="Proteomes" id="UP001152747"/>
    </source>
</evidence>
<proteinExistence type="predicted"/>
<feature type="domain" description="CRAL-TRIO" evidence="1">
    <location>
        <begin position="72"/>
        <end position="247"/>
    </location>
</feature>
<dbReference type="SMART" id="SM00516">
    <property type="entry name" value="SEC14"/>
    <property type="match status" value="1"/>
</dbReference>
<evidence type="ECO:0000259" key="1">
    <source>
        <dbReference type="PROSITE" id="PS50191"/>
    </source>
</evidence>